<protein>
    <submittedName>
        <fullName evidence="2">Glyoxalase-like domain-containing protein</fullName>
    </submittedName>
</protein>
<dbReference type="Pfam" id="PF18029">
    <property type="entry name" value="Glyoxalase_6"/>
    <property type="match status" value="1"/>
</dbReference>
<dbReference type="InterPro" id="IPR029068">
    <property type="entry name" value="Glyas_Bleomycin-R_OHBP_Dase"/>
</dbReference>
<name>A0A0S4QNT0_9ACTN</name>
<dbReference type="AlphaFoldDB" id="A0A0S4QNT0"/>
<dbReference type="InterPro" id="IPR041581">
    <property type="entry name" value="Glyoxalase_6"/>
</dbReference>
<sequence>MCGAVAVSRRVFVSLDCAEGSEGLLARFWAAMLGGEVGFTGSTGAVGVRAEGLWIVAFPVPGYVAPTWPHAGVPKQIHLDLAVVDLEVAVAEAVRLGAVPAAVQPDPAGRWRVLFDPAGHPFCLTTLAPPE</sequence>
<accession>A0A0S4QNT0</accession>
<evidence type="ECO:0000313" key="2">
    <source>
        <dbReference type="EMBL" id="CUU56444.1"/>
    </source>
</evidence>
<reference evidence="3" key="1">
    <citation type="submission" date="2015-11" db="EMBL/GenBank/DDBJ databases">
        <authorList>
            <person name="Varghese N."/>
        </authorList>
    </citation>
    <scope>NUCLEOTIDE SEQUENCE [LARGE SCALE GENOMIC DNA]</scope>
    <source>
        <strain evidence="3">DSM 45899</strain>
    </source>
</reference>
<dbReference type="SUPFAM" id="SSF54593">
    <property type="entry name" value="Glyoxalase/Bleomycin resistance protein/Dihydroxybiphenyl dioxygenase"/>
    <property type="match status" value="1"/>
</dbReference>
<feature type="domain" description="Glyoxalase-like" evidence="1">
    <location>
        <begin position="15"/>
        <end position="125"/>
    </location>
</feature>
<dbReference type="PANTHER" id="PTHR35908:SF1">
    <property type="entry name" value="CONSERVED PROTEIN"/>
    <property type="match status" value="1"/>
</dbReference>
<proteinExistence type="predicted"/>
<dbReference type="RefSeq" id="WP_091276643.1">
    <property type="nucleotide sequence ID" value="NZ_FAOZ01000007.1"/>
</dbReference>
<dbReference type="CDD" id="cd06587">
    <property type="entry name" value="VOC"/>
    <property type="match status" value="1"/>
</dbReference>
<organism evidence="2 3">
    <name type="scientific">Parafrankia irregularis</name>
    <dbReference type="NCBI Taxonomy" id="795642"/>
    <lineage>
        <taxon>Bacteria</taxon>
        <taxon>Bacillati</taxon>
        <taxon>Actinomycetota</taxon>
        <taxon>Actinomycetes</taxon>
        <taxon>Frankiales</taxon>
        <taxon>Frankiaceae</taxon>
        <taxon>Parafrankia</taxon>
    </lineage>
</organism>
<keyword evidence="3" id="KW-1185">Reference proteome</keyword>
<dbReference type="EMBL" id="FAOZ01000007">
    <property type="protein sequence ID" value="CUU56444.1"/>
    <property type="molecule type" value="Genomic_DNA"/>
</dbReference>
<evidence type="ECO:0000313" key="3">
    <source>
        <dbReference type="Proteomes" id="UP000198802"/>
    </source>
</evidence>
<dbReference type="PANTHER" id="PTHR35908">
    <property type="entry name" value="HYPOTHETICAL FUSION PROTEIN"/>
    <property type="match status" value="1"/>
</dbReference>
<dbReference type="Proteomes" id="UP000198802">
    <property type="component" value="Unassembled WGS sequence"/>
</dbReference>
<gene>
    <name evidence="2" type="ORF">Ga0074812_107328</name>
</gene>
<dbReference type="Gene3D" id="3.10.180.10">
    <property type="entry name" value="2,3-Dihydroxybiphenyl 1,2-Dioxygenase, domain 1"/>
    <property type="match status" value="1"/>
</dbReference>
<evidence type="ECO:0000259" key="1">
    <source>
        <dbReference type="Pfam" id="PF18029"/>
    </source>
</evidence>